<keyword evidence="3" id="KW-1185">Reference proteome</keyword>
<feature type="transmembrane region" description="Helical" evidence="1">
    <location>
        <begin position="234"/>
        <end position="259"/>
    </location>
</feature>
<keyword evidence="1" id="KW-0472">Membrane</keyword>
<feature type="transmembrane region" description="Helical" evidence="1">
    <location>
        <begin position="327"/>
        <end position="346"/>
    </location>
</feature>
<evidence type="ECO:0000313" key="3">
    <source>
        <dbReference type="Proteomes" id="UP000095488"/>
    </source>
</evidence>
<dbReference type="InterPro" id="IPR018580">
    <property type="entry name" value="Uncharacterised_YfhO"/>
</dbReference>
<dbReference type="EMBL" id="CYZR01000003">
    <property type="protein sequence ID" value="CUN73490.1"/>
    <property type="molecule type" value="Genomic_DNA"/>
</dbReference>
<gene>
    <name evidence="2" type="ORF">ERS852473_00936</name>
</gene>
<name>A0ABP2ASM3_SARVE</name>
<feature type="transmembrane region" description="Helical" evidence="1">
    <location>
        <begin position="153"/>
        <end position="176"/>
    </location>
</feature>
<feature type="transmembrane region" description="Helical" evidence="1">
    <location>
        <begin position="78"/>
        <end position="101"/>
    </location>
</feature>
<protein>
    <submittedName>
        <fullName evidence="2">Predicted membrane protein</fullName>
    </submittedName>
</protein>
<dbReference type="Proteomes" id="UP000095488">
    <property type="component" value="Unassembled WGS sequence"/>
</dbReference>
<feature type="transmembrane region" description="Helical" evidence="1">
    <location>
        <begin position="298"/>
        <end position="315"/>
    </location>
</feature>
<sequence>MNKSTEKKTFVKYLIIGMIAPALILYIAFTIIGAGAFGFRSILIGDMYNQYANFYSLYKSILSSGDFSQLLYSWKLSLGGGFIGIFAYYLASPLSFLVLLFPKSDMQNFMMTLLLIKVALSSLTFIIFIKYMYKKINIYTVFFSTMYALMGYVVMYYLNIMWLDGVILLPLVLIGVEKLIKEKKKTFFIVFLAIMILDNFYISYMVGGFALLYFLSRYFTENKVTDWKKFIKALARFLFSAVVAALISGILVVPTYFAIKNTGTQIYLSNPINTFNFNLFLSKFFAGTYEAISYGQPNIYIGLIPLILLIPYFFNKKISQKEKIISLLMYVGMFISFTVPIVDLAWQGFETPIWYMFRFSFVYSFMMLSYAYKEFVNIKYSSNKSIIISGVILICILVYLLFTYVGAGGMLVIAGNIVMVIIYVVLLYLYKNRPDLKKNVSIFMIIMIFGELTLSSALYISDINADVGSIGSKVYSNIISSQPLVNEIKEKDTSFYRMAEVDGRYNRGMALDYNNIASFTSFTYQPLGEFLHYDLGLGNAGVNLATTYSGTTAILNSLLGVKYVMANNYLGDLYTEVAEGYGKVINEYKYSLPIGYVVNSGFMDKNIDFTSNMFVNNNLFLNSMLGNEINTANYKEYLEPADSDYTISLRNAQIVADGESKLAVEKINDKETGVLTFNIMNAKNQELYMDLNDGIQRAVYLYVNGKKISTYGGSWNNGIISLGYFKAGENVTVQLELVDNDFVISHIQFYGLNVSTFAKSIDTLKNNSIKDLEVTNTQITGTVTAQGNNNILFLSIPYDSGWSAYINGKKVKILSKYNFMEIKLNQGTQNIKLVFIPDGIYKGAGLTIIGVCILMLIIISERKKYKNN</sequence>
<feature type="transmembrane region" description="Helical" evidence="1">
    <location>
        <begin position="352"/>
        <end position="372"/>
    </location>
</feature>
<dbReference type="RefSeq" id="WP_055258142.1">
    <property type="nucleotide sequence ID" value="NZ_CABIXL010000003.1"/>
</dbReference>
<reference evidence="2 3" key="1">
    <citation type="submission" date="2015-09" db="EMBL/GenBank/DDBJ databases">
        <authorList>
            <consortium name="Pathogen Informatics"/>
            <person name="Wu L."/>
            <person name="Ma J."/>
        </authorList>
    </citation>
    <scope>NUCLEOTIDE SEQUENCE [LARGE SCALE GENOMIC DNA]</scope>
    <source>
        <strain evidence="2 3">2789STDY5834858</strain>
    </source>
</reference>
<keyword evidence="1" id="KW-1133">Transmembrane helix</keyword>
<evidence type="ECO:0000256" key="1">
    <source>
        <dbReference type="SAM" id="Phobius"/>
    </source>
</evidence>
<dbReference type="PANTHER" id="PTHR38454">
    <property type="entry name" value="INTEGRAL MEMBRANE PROTEIN-RELATED"/>
    <property type="match status" value="1"/>
</dbReference>
<feature type="transmembrane region" description="Helical" evidence="1">
    <location>
        <begin position="442"/>
        <end position="460"/>
    </location>
</feature>
<feature type="transmembrane region" description="Helical" evidence="1">
    <location>
        <begin position="188"/>
        <end position="214"/>
    </location>
</feature>
<keyword evidence="1" id="KW-0812">Transmembrane</keyword>
<evidence type="ECO:0000313" key="2">
    <source>
        <dbReference type="EMBL" id="CUN73490.1"/>
    </source>
</evidence>
<organism evidence="2 3">
    <name type="scientific">Sarcina ventriculi</name>
    <name type="common">Clostridium ventriculi</name>
    <dbReference type="NCBI Taxonomy" id="1267"/>
    <lineage>
        <taxon>Bacteria</taxon>
        <taxon>Bacillati</taxon>
        <taxon>Bacillota</taxon>
        <taxon>Clostridia</taxon>
        <taxon>Eubacteriales</taxon>
        <taxon>Clostridiaceae</taxon>
        <taxon>Sarcina</taxon>
    </lineage>
</organism>
<accession>A0ABP2ASM3</accession>
<feature type="transmembrane region" description="Helical" evidence="1">
    <location>
        <begin position="12"/>
        <end position="39"/>
    </location>
</feature>
<dbReference type="PANTHER" id="PTHR38454:SF1">
    <property type="entry name" value="INTEGRAL MEMBRANE PROTEIN"/>
    <property type="match status" value="1"/>
</dbReference>
<feature type="transmembrane region" description="Helical" evidence="1">
    <location>
        <begin position="113"/>
        <end position="133"/>
    </location>
</feature>
<feature type="transmembrane region" description="Helical" evidence="1">
    <location>
        <begin position="839"/>
        <end position="859"/>
    </location>
</feature>
<feature type="transmembrane region" description="Helical" evidence="1">
    <location>
        <begin position="384"/>
        <end position="402"/>
    </location>
</feature>
<dbReference type="Pfam" id="PF09586">
    <property type="entry name" value="YfhO"/>
    <property type="match status" value="1"/>
</dbReference>
<comment type="caution">
    <text evidence="2">The sequence shown here is derived from an EMBL/GenBank/DDBJ whole genome shotgun (WGS) entry which is preliminary data.</text>
</comment>
<feature type="transmembrane region" description="Helical" evidence="1">
    <location>
        <begin position="408"/>
        <end position="430"/>
    </location>
</feature>
<proteinExistence type="predicted"/>